<sequence>MSCRCMLLVVNSPCFA</sequence>
<dbReference type="EMBL" id="GGEC01057422">
    <property type="protein sequence ID" value="MBX37906.1"/>
    <property type="molecule type" value="Transcribed_RNA"/>
</dbReference>
<dbReference type="AlphaFoldDB" id="A0A2P2N679"/>
<evidence type="ECO:0000313" key="1">
    <source>
        <dbReference type="EMBL" id="MBX37906.1"/>
    </source>
</evidence>
<organism evidence="1">
    <name type="scientific">Rhizophora mucronata</name>
    <name type="common">Asiatic mangrove</name>
    <dbReference type="NCBI Taxonomy" id="61149"/>
    <lineage>
        <taxon>Eukaryota</taxon>
        <taxon>Viridiplantae</taxon>
        <taxon>Streptophyta</taxon>
        <taxon>Embryophyta</taxon>
        <taxon>Tracheophyta</taxon>
        <taxon>Spermatophyta</taxon>
        <taxon>Magnoliopsida</taxon>
        <taxon>eudicotyledons</taxon>
        <taxon>Gunneridae</taxon>
        <taxon>Pentapetalae</taxon>
        <taxon>rosids</taxon>
        <taxon>fabids</taxon>
        <taxon>Malpighiales</taxon>
        <taxon>Rhizophoraceae</taxon>
        <taxon>Rhizophora</taxon>
    </lineage>
</organism>
<accession>A0A2P2N679</accession>
<proteinExistence type="predicted"/>
<protein>
    <submittedName>
        <fullName evidence="1">Uncharacterized protein</fullName>
    </submittedName>
</protein>
<reference evidence="1" key="1">
    <citation type="submission" date="2018-02" db="EMBL/GenBank/DDBJ databases">
        <title>Rhizophora mucronata_Transcriptome.</title>
        <authorList>
            <person name="Meera S.P."/>
            <person name="Sreeshan A."/>
            <person name="Augustine A."/>
        </authorList>
    </citation>
    <scope>NUCLEOTIDE SEQUENCE</scope>
    <source>
        <tissue evidence="1">Leaf</tissue>
    </source>
</reference>
<name>A0A2P2N679_RHIMU</name>